<dbReference type="AlphaFoldDB" id="A0A7G9SJN9"/>
<feature type="transmembrane region" description="Helical" evidence="1">
    <location>
        <begin position="51"/>
        <end position="72"/>
    </location>
</feature>
<keyword evidence="1" id="KW-0472">Membrane</keyword>
<name>A0A7G9SJN9_9SPHN</name>
<feature type="transmembrane region" description="Helical" evidence="1">
    <location>
        <begin position="79"/>
        <end position="97"/>
    </location>
</feature>
<keyword evidence="3" id="KW-1185">Reference proteome</keyword>
<keyword evidence="1" id="KW-0812">Transmembrane</keyword>
<gene>
    <name evidence="2" type="ORF">H9L13_03980</name>
</gene>
<evidence type="ECO:0000313" key="3">
    <source>
        <dbReference type="Proteomes" id="UP000515971"/>
    </source>
</evidence>
<feature type="transmembrane region" description="Helical" evidence="1">
    <location>
        <begin position="6"/>
        <end position="22"/>
    </location>
</feature>
<sequence>MPHYLAFWGILLGTFAFTLWRGRSDERTVAAVCLLATLATQFVIPPPQERYSYLDLELILIDLAVLAAFVAVALRSERFWPLWISGLQLTISISHVLKAIDQDLLPRAYAAAAVLWSYPILVIILIATWRSHHRRTRAPRIESPA</sequence>
<feature type="transmembrane region" description="Helical" evidence="1">
    <location>
        <begin position="29"/>
        <end position="45"/>
    </location>
</feature>
<keyword evidence="1" id="KW-1133">Transmembrane helix</keyword>
<evidence type="ECO:0000313" key="2">
    <source>
        <dbReference type="EMBL" id="QNN68064.1"/>
    </source>
</evidence>
<dbReference type="EMBL" id="CP060718">
    <property type="protein sequence ID" value="QNN68064.1"/>
    <property type="molecule type" value="Genomic_DNA"/>
</dbReference>
<reference evidence="2 3" key="1">
    <citation type="submission" date="2020-08" db="EMBL/GenBank/DDBJ databases">
        <title>Genome sequence of Sphingomonas lutea KCTC 23642T.</title>
        <authorList>
            <person name="Hyun D.-W."/>
            <person name="Bae J.-W."/>
        </authorList>
    </citation>
    <scope>NUCLEOTIDE SEQUENCE [LARGE SCALE GENOMIC DNA]</scope>
    <source>
        <strain evidence="2 3">KCTC 23642</strain>
    </source>
</reference>
<dbReference type="Proteomes" id="UP000515971">
    <property type="component" value="Chromosome"/>
</dbReference>
<accession>A0A7G9SJN9</accession>
<evidence type="ECO:0000256" key="1">
    <source>
        <dbReference type="SAM" id="Phobius"/>
    </source>
</evidence>
<dbReference type="RefSeq" id="WP_187539229.1">
    <property type="nucleotide sequence ID" value="NZ_BAABJT010000001.1"/>
</dbReference>
<organism evidence="2 3">
    <name type="scientific">Sphingomonas lutea</name>
    <dbReference type="NCBI Taxonomy" id="1045317"/>
    <lineage>
        <taxon>Bacteria</taxon>
        <taxon>Pseudomonadati</taxon>
        <taxon>Pseudomonadota</taxon>
        <taxon>Alphaproteobacteria</taxon>
        <taxon>Sphingomonadales</taxon>
        <taxon>Sphingomonadaceae</taxon>
        <taxon>Sphingomonas</taxon>
    </lineage>
</organism>
<proteinExistence type="predicted"/>
<protein>
    <submittedName>
        <fullName evidence="2">Uncharacterized protein</fullName>
    </submittedName>
</protein>
<feature type="transmembrane region" description="Helical" evidence="1">
    <location>
        <begin position="109"/>
        <end position="129"/>
    </location>
</feature>
<dbReference type="KEGG" id="slut:H9L13_03980"/>